<dbReference type="AlphaFoldDB" id="A0A2A5WTR5"/>
<accession>A0A2A5WTR5</accession>
<evidence type="ECO:0000313" key="2">
    <source>
        <dbReference type="EMBL" id="PDH39915.1"/>
    </source>
</evidence>
<dbReference type="InterPro" id="IPR029024">
    <property type="entry name" value="TerB-like"/>
</dbReference>
<dbReference type="EMBL" id="NTKD01000017">
    <property type="protein sequence ID" value="PDH39915.1"/>
    <property type="molecule type" value="Genomic_DNA"/>
</dbReference>
<gene>
    <name evidence="2" type="ORF">CNE99_04490</name>
</gene>
<evidence type="ECO:0000259" key="1">
    <source>
        <dbReference type="Pfam" id="PF05099"/>
    </source>
</evidence>
<dbReference type="Gene3D" id="1.10.3680.10">
    <property type="entry name" value="TerB-like"/>
    <property type="match status" value="1"/>
</dbReference>
<reference evidence="2 3" key="1">
    <citation type="submission" date="2017-08" db="EMBL/GenBank/DDBJ databases">
        <title>Fine stratification of microbial communities through a metagenomic profile of the photic zone.</title>
        <authorList>
            <person name="Haro-Moreno J.M."/>
            <person name="Lopez-Perez M."/>
            <person name="De La Torre J."/>
            <person name="Picazo A."/>
            <person name="Camacho A."/>
            <person name="Rodriguez-Valera F."/>
        </authorList>
    </citation>
    <scope>NUCLEOTIDE SEQUENCE [LARGE SCALE GENOMIC DNA]</scope>
    <source>
        <strain evidence="2">MED-G24</strain>
    </source>
</reference>
<dbReference type="InterPro" id="IPR007791">
    <property type="entry name" value="DjlA_N"/>
</dbReference>
<sequence>MIDDIRKFFAEKLNPPEDASEEERRLGIQYATAALLIEVAKSDFDQDEMERALIFAMLKDTFELLESQLNELVSLADKATQDAHDFYQFTQLVNDAYSYGDKTQLIMNLWRVAFADGRIDRYEEQFIRKVCGLLHVSHSDFIKAKLTAEQMA</sequence>
<proteinExistence type="predicted"/>
<dbReference type="Proteomes" id="UP000219327">
    <property type="component" value="Unassembled WGS sequence"/>
</dbReference>
<feature type="domain" description="Co-chaperone DjlA N-terminal" evidence="1">
    <location>
        <begin position="30"/>
        <end position="145"/>
    </location>
</feature>
<dbReference type="SUPFAM" id="SSF158682">
    <property type="entry name" value="TerB-like"/>
    <property type="match status" value="1"/>
</dbReference>
<evidence type="ECO:0000313" key="3">
    <source>
        <dbReference type="Proteomes" id="UP000219327"/>
    </source>
</evidence>
<organism evidence="2 3">
    <name type="scientific">OM182 bacterium MED-G24</name>
    <dbReference type="NCBI Taxonomy" id="1986255"/>
    <lineage>
        <taxon>Bacteria</taxon>
        <taxon>Pseudomonadati</taxon>
        <taxon>Pseudomonadota</taxon>
        <taxon>Gammaproteobacteria</taxon>
        <taxon>OMG group</taxon>
        <taxon>OM182 clade</taxon>
    </lineage>
</organism>
<dbReference type="Pfam" id="PF05099">
    <property type="entry name" value="TerB"/>
    <property type="match status" value="1"/>
</dbReference>
<name>A0A2A5WTR5_9GAMM</name>
<protein>
    <recommendedName>
        <fullName evidence="1">Co-chaperone DjlA N-terminal domain-containing protein</fullName>
    </recommendedName>
</protein>
<dbReference type="CDD" id="cd07313">
    <property type="entry name" value="terB_like_2"/>
    <property type="match status" value="1"/>
</dbReference>
<comment type="caution">
    <text evidence="2">The sequence shown here is derived from an EMBL/GenBank/DDBJ whole genome shotgun (WGS) entry which is preliminary data.</text>
</comment>